<evidence type="ECO:0000313" key="8">
    <source>
        <dbReference type="EMBL" id="TXC69951.1"/>
    </source>
</evidence>
<proteinExistence type="inferred from homology"/>
<evidence type="ECO:0000313" key="9">
    <source>
        <dbReference type="Proteomes" id="UP000321250"/>
    </source>
</evidence>
<evidence type="ECO:0000256" key="4">
    <source>
        <dbReference type="ARBA" id="ARBA00023235"/>
    </source>
</evidence>
<name>A0A5C6UCL7_9SPHN</name>
<evidence type="ECO:0000259" key="7">
    <source>
        <dbReference type="PROSITE" id="PS50059"/>
    </source>
</evidence>
<sequence length="220" mass="23095">MRPMISGWNWWRVVRGLDIAPEMSFFPRALRRLVMAVVLPLLAAPLPVNGAALQKGKPRGSLPAPVKASGAIIALPLTPIVPKGQRLCSARAPTGLGYTMLRPGSGAKPTQGDVSLVNYIGYLATTGAVFDQGVRSPLPVNGVIAGFSQGLQMLAKNGVARFCIPAAMAYGSQASGPIPANSDLVFQVELLDFKTTAQVESMTRPQAAEAPAQKDAVPQP</sequence>
<gene>
    <name evidence="8" type="ORF">FSB78_02525</name>
</gene>
<dbReference type="SUPFAM" id="SSF54534">
    <property type="entry name" value="FKBP-like"/>
    <property type="match status" value="1"/>
</dbReference>
<feature type="domain" description="PPIase FKBP-type" evidence="7">
    <location>
        <begin position="112"/>
        <end position="194"/>
    </location>
</feature>
<dbReference type="PANTHER" id="PTHR43811">
    <property type="entry name" value="FKBP-TYPE PEPTIDYL-PROLYL CIS-TRANS ISOMERASE FKPA"/>
    <property type="match status" value="1"/>
</dbReference>
<dbReference type="Gene3D" id="3.10.50.40">
    <property type="match status" value="1"/>
</dbReference>
<dbReference type="EMBL" id="VOQR01000001">
    <property type="protein sequence ID" value="TXC69951.1"/>
    <property type="molecule type" value="Genomic_DNA"/>
</dbReference>
<dbReference type="Proteomes" id="UP000321250">
    <property type="component" value="Unassembled WGS sequence"/>
</dbReference>
<dbReference type="InterPro" id="IPR046357">
    <property type="entry name" value="PPIase_dom_sf"/>
</dbReference>
<evidence type="ECO:0000256" key="1">
    <source>
        <dbReference type="ARBA" id="ARBA00000971"/>
    </source>
</evidence>
<dbReference type="PROSITE" id="PS50059">
    <property type="entry name" value="FKBP_PPIASE"/>
    <property type="match status" value="1"/>
</dbReference>
<evidence type="ECO:0000256" key="2">
    <source>
        <dbReference type="ARBA" id="ARBA00006577"/>
    </source>
</evidence>
<dbReference type="EC" id="5.2.1.8" evidence="6"/>
<comment type="catalytic activity">
    <reaction evidence="1 5 6">
        <text>[protein]-peptidylproline (omega=180) = [protein]-peptidylproline (omega=0)</text>
        <dbReference type="Rhea" id="RHEA:16237"/>
        <dbReference type="Rhea" id="RHEA-COMP:10747"/>
        <dbReference type="Rhea" id="RHEA-COMP:10748"/>
        <dbReference type="ChEBI" id="CHEBI:83833"/>
        <dbReference type="ChEBI" id="CHEBI:83834"/>
        <dbReference type="EC" id="5.2.1.8"/>
    </reaction>
</comment>
<keyword evidence="3 5" id="KW-0697">Rotamase</keyword>
<reference evidence="8 9" key="1">
    <citation type="journal article" date="2013" name="Antonie Van Leeuwenhoek">
        <title>Sphingomonas ginsenosidivorax sp. nov., with the ability to transform ginsenosides.</title>
        <authorList>
            <person name="Jin X.F."/>
            <person name="Kim J.K."/>
            <person name="Liu Q.M."/>
            <person name="Kang M.S."/>
            <person name="He D."/>
            <person name="Jin F.X."/>
            <person name="Kim S.C."/>
            <person name="Im W.T."/>
        </authorList>
    </citation>
    <scope>NUCLEOTIDE SEQUENCE [LARGE SCALE GENOMIC DNA]</scope>
    <source>
        <strain evidence="8 9">KHI67</strain>
    </source>
</reference>
<dbReference type="PANTHER" id="PTHR43811:SF19">
    <property type="entry name" value="39 KDA FK506-BINDING NUCLEAR PROTEIN"/>
    <property type="match status" value="1"/>
</dbReference>
<organism evidence="8 9">
    <name type="scientific">Sphingomonas ginsenosidivorax</name>
    <dbReference type="NCBI Taxonomy" id="862135"/>
    <lineage>
        <taxon>Bacteria</taxon>
        <taxon>Pseudomonadati</taxon>
        <taxon>Pseudomonadota</taxon>
        <taxon>Alphaproteobacteria</taxon>
        <taxon>Sphingomonadales</taxon>
        <taxon>Sphingomonadaceae</taxon>
        <taxon>Sphingomonas</taxon>
    </lineage>
</organism>
<keyword evidence="9" id="KW-1185">Reference proteome</keyword>
<dbReference type="InterPro" id="IPR001179">
    <property type="entry name" value="PPIase_FKBP_dom"/>
</dbReference>
<evidence type="ECO:0000256" key="5">
    <source>
        <dbReference type="PROSITE-ProRule" id="PRU00277"/>
    </source>
</evidence>
<protein>
    <recommendedName>
        <fullName evidence="6">Peptidyl-prolyl cis-trans isomerase</fullName>
        <ecNumber evidence="6">5.2.1.8</ecNumber>
    </recommendedName>
</protein>
<evidence type="ECO:0000256" key="6">
    <source>
        <dbReference type="RuleBase" id="RU003915"/>
    </source>
</evidence>
<dbReference type="Pfam" id="PF00254">
    <property type="entry name" value="FKBP_C"/>
    <property type="match status" value="1"/>
</dbReference>
<dbReference type="GO" id="GO:0003755">
    <property type="term" value="F:peptidyl-prolyl cis-trans isomerase activity"/>
    <property type="evidence" value="ECO:0007669"/>
    <property type="project" value="UniProtKB-UniRule"/>
</dbReference>
<accession>A0A5C6UCL7</accession>
<keyword evidence="4 5" id="KW-0413">Isomerase</keyword>
<comment type="similarity">
    <text evidence="2 6">Belongs to the FKBP-type PPIase family.</text>
</comment>
<comment type="caution">
    <text evidence="8">The sequence shown here is derived from an EMBL/GenBank/DDBJ whole genome shotgun (WGS) entry which is preliminary data.</text>
</comment>
<evidence type="ECO:0000256" key="3">
    <source>
        <dbReference type="ARBA" id="ARBA00023110"/>
    </source>
</evidence>
<dbReference type="AlphaFoldDB" id="A0A5C6UCL7"/>